<evidence type="ECO:0000313" key="3">
    <source>
        <dbReference type="Proteomes" id="UP000719412"/>
    </source>
</evidence>
<dbReference type="PANTHER" id="PTHR21505:SF8">
    <property type="entry name" value="DPT-YFP REPRESSOR BY OVEREXPRESSION, ISOFORM D-RELATED"/>
    <property type="match status" value="1"/>
</dbReference>
<dbReference type="Proteomes" id="UP000719412">
    <property type="component" value="Unassembled WGS sequence"/>
</dbReference>
<feature type="compositionally biased region" description="Basic and acidic residues" evidence="1">
    <location>
        <begin position="1"/>
        <end position="10"/>
    </location>
</feature>
<dbReference type="PANTHER" id="PTHR21505">
    <property type="entry name" value="MADF DOMAIN-CONTAINING PROTEIN-RELATED"/>
    <property type="match status" value="1"/>
</dbReference>
<comment type="caution">
    <text evidence="2">The sequence shown here is derived from an EMBL/GenBank/DDBJ whole genome shotgun (WGS) entry which is preliminary data.</text>
</comment>
<feature type="compositionally biased region" description="Polar residues" evidence="1">
    <location>
        <begin position="58"/>
        <end position="68"/>
    </location>
</feature>
<organism evidence="2 3">
    <name type="scientific">Tenebrio molitor</name>
    <name type="common">Yellow mealworm beetle</name>
    <dbReference type="NCBI Taxonomy" id="7067"/>
    <lineage>
        <taxon>Eukaryota</taxon>
        <taxon>Metazoa</taxon>
        <taxon>Ecdysozoa</taxon>
        <taxon>Arthropoda</taxon>
        <taxon>Hexapoda</taxon>
        <taxon>Insecta</taxon>
        <taxon>Pterygota</taxon>
        <taxon>Neoptera</taxon>
        <taxon>Endopterygota</taxon>
        <taxon>Coleoptera</taxon>
        <taxon>Polyphaga</taxon>
        <taxon>Cucujiformia</taxon>
        <taxon>Tenebrionidae</taxon>
        <taxon>Tenebrio</taxon>
    </lineage>
</organism>
<evidence type="ECO:0000313" key="2">
    <source>
        <dbReference type="EMBL" id="KAH0812260.1"/>
    </source>
</evidence>
<accession>A0A8J6H5I2</accession>
<evidence type="ECO:0000256" key="1">
    <source>
        <dbReference type="SAM" id="MobiDB-lite"/>
    </source>
</evidence>
<sequence length="249" mass="28398">MAKGNLEKKRLTSRKRKHGEISNFQTRWKNEEENGEENVSQDNTEDATWIENVREATADQSISTVTPQRSPPNKRHLQETQEQSLTDEVPHTVKEHFKSRRVAEDRFDVFGKLVAMKLRSLPKEEMLLVEEHINDTLFHAEMGHLNGVDNVSVKYDELKRIPERLCGEFIPKILHNFSSENFRIVYGGGGIQAKSGNTEGRVCAVFPLRISGAYMGLKTDGFTLNKTGVSSEKLPKKIWTKNKPTPPRL</sequence>
<dbReference type="AlphaFoldDB" id="A0A8J6H5I2"/>
<name>A0A8J6H5I2_TENMO</name>
<protein>
    <submittedName>
        <fullName evidence="2">Uncharacterized protein</fullName>
    </submittedName>
</protein>
<gene>
    <name evidence="2" type="ORF">GEV33_010535</name>
</gene>
<proteinExistence type="predicted"/>
<reference evidence="2" key="1">
    <citation type="journal article" date="2020" name="J Insects Food Feed">
        <title>The yellow mealworm (Tenebrio molitor) genome: a resource for the emerging insects as food and feed industry.</title>
        <authorList>
            <person name="Eriksson T."/>
            <person name="Andere A."/>
            <person name="Kelstrup H."/>
            <person name="Emery V."/>
            <person name="Picard C."/>
        </authorList>
    </citation>
    <scope>NUCLEOTIDE SEQUENCE</scope>
    <source>
        <strain evidence="2">Stoneville</strain>
        <tissue evidence="2">Whole head</tissue>
    </source>
</reference>
<dbReference type="EMBL" id="JABDTM020026194">
    <property type="protein sequence ID" value="KAH0812260.1"/>
    <property type="molecule type" value="Genomic_DNA"/>
</dbReference>
<keyword evidence="3" id="KW-1185">Reference proteome</keyword>
<reference evidence="2" key="2">
    <citation type="submission" date="2021-08" db="EMBL/GenBank/DDBJ databases">
        <authorList>
            <person name="Eriksson T."/>
        </authorList>
    </citation>
    <scope>NUCLEOTIDE SEQUENCE</scope>
    <source>
        <strain evidence="2">Stoneville</strain>
        <tissue evidence="2">Whole head</tissue>
    </source>
</reference>
<feature type="region of interest" description="Disordered" evidence="1">
    <location>
        <begin position="1"/>
        <end position="89"/>
    </location>
</feature>